<dbReference type="CDD" id="cd04235">
    <property type="entry name" value="AAK_CK"/>
    <property type="match status" value="1"/>
</dbReference>
<evidence type="ECO:0000313" key="12">
    <source>
        <dbReference type="Proteomes" id="UP000664357"/>
    </source>
</evidence>
<evidence type="ECO:0000256" key="4">
    <source>
        <dbReference type="ARBA" id="ARBA00022503"/>
    </source>
</evidence>
<sequence length="312" mass="33623">MQQKKRIVVALGGNAILSNDASAKAQQQALKQTAQHLIKLINAETQVIISHGNGPQVGNLLLQQQAADSKENPAMPLDTCVAMTQGSIGFWLQNALEKEIQNANLEQEVATIITQVIVDGNDEAFKNPSKPIGPFLTHEQAQALEQATGAVYKEDAGRGWRKVVPSPKPISIKEKYSINTLVNNNVLTICAGGGGIPVEQHSGQGVEAVIDKDFASEKLAELLDADLLVILTGVEKIALNFGKEDEQWLDQVTVSELEQYIEEKHFAPGSMLPKVEAAIQYVKAKPKCKAIITSLEMLGDIDKGTVGTTVIS</sequence>
<evidence type="ECO:0000313" key="11">
    <source>
        <dbReference type="EMBL" id="MEO1772203.1"/>
    </source>
</evidence>
<dbReference type="PANTHER" id="PTHR30409:SF1">
    <property type="entry name" value="CARBAMATE KINASE-RELATED"/>
    <property type="match status" value="1"/>
</dbReference>
<evidence type="ECO:0000259" key="10">
    <source>
        <dbReference type="Pfam" id="PF00696"/>
    </source>
</evidence>
<comment type="similarity">
    <text evidence="2 9">Belongs to the carbamate kinase family.</text>
</comment>
<dbReference type="GO" id="GO:0016301">
    <property type="term" value="F:kinase activity"/>
    <property type="evidence" value="ECO:0007669"/>
    <property type="project" value="UniProtKB-KW"/>
</dbReference>
<dbReference type="InterPro" id="IPR001048">
    <property type="entry name" value="Asp/Glu/Uridylate_kinase"/>
</dbReference>
<keyword evidence="4" id="KW-0056">Arginine metabolism</keyword>
<dbReference type="InterPro" id="IPR003964">
    <property type="entry name" value="Carb_kinase"/>
</dbReference>
<dbReference type="RefSeq" id="WP_207701892.1">
    <property type="nucleotide sequence ID" value="NZ_JAFREL020000004.1"/>
</dbReference>
<evidence type="ECO:0000256" key="2">
    <source>
        <dbReference type="ARBA" id="ARBA00011066"/>
    </source>
</evidence>
<dbReference type="NCBIfam" id="TIGR00746">
    <property type="entry name" value="arcC"/>
    <property type="match status" value="1"/>
</dbReference>
<dbReference type="EMBL" id="JAFREL020000004">
    <property type="protein sequence ID" value="MEO1772203.1"/>
    <property type="molecule type" value="Genomic_DNA"/>
</dbReference>
<evidence type="ECO:0000256" key="7">
    <source>
        <dbReference type="ARBA" id="ARBA00048467"/>
    </source>
</evidence>
<evidence type="ECO:0000256" key="9">
    <source>
        <dbReference type="PIRNR" id="PIRNR000723"/>
    </source>
</evidence>
<organism evidence="11 12">
    <name type="scientific">Candidatus Enterococcus ferrettii</name>
    <dbReference type="NCBI Taxonomy" id="2815324"/>
    <lineage>
        <taxon>Bacteria</taxon>
        <taxon>Bacillati</taxon>
        <taxon>Bacillota</taxon>
        <taxon>Bacilli</taxon>
        <taxon>Lactobacillales</taxon>
        <taxon>Enterococcaceae</taxon>
        <taxon>Enterococcus</taxon>
    </lineage>
</organism>
<gene>
    <name evidence="11" type="ORF">JZO67_004185</name>
</gene>
<dbReference type="Gene3D" id="3.40.1160.10">
    <property type="entry name" value="Acetylglutamate kinase-like"/>
    <property type="match status" value="1"/>
</dbReference>
<reference evidence="11 12" key="2">
    <citation type="submission" date="2024-02" db="EMBL/GenBank/DDBJ databases">
        <title>The Genome Sequence of Enterococcus sp. DIV0159.</title>
        <authorList>
            <person name="Earl A."/>
            <person name="Manson A."/>
            <person name="Gilmore M."/>
            <person name="Sanders J."/>
            <person name="Shea T."/>
            <person name="Howe W."/>
            <person name="Livny J."/>
            <person name="Cuomo C."/>
            <person name="Neafsey D."/>
            <person name="Birren B."/>
        </authorList>
    </citation>
    <scope>NUCLEOTIDE SEQUENCE [LARGE SCALE GENOMIC DNA]</scope>
    <source>
        <strain evidence="11 12">665A</strain>
    </source>
</reference>
<reference evidence="11 12" key="1">
    <citation type="submission" date="2021-03" db="EMBL/GenBank/DDBJ databases">
        <authorList>
            <person name="Gilmore M.S."/>
            <person name="Schwartzman J."/>
            <person name="Van Tyne D."/>
            <person name="Martin M."/>
            <person name="Earl A.M."/>
            <person name="Manson A.L."/>
            <person name="Straub T."/>
            <person name="Salamzade R."/>
            <person name="Saavedra J."/>
            <person name="Lebreton F."/>
            <person name="Prichula J."/>
            <person name="Schaufler K."/>
            <person name="Gaca A."/>
            <person name="Sgardioli B."/>
            <person name="Wagenaar J."/>
            <person name="Strong T."/>
        </authorList>
    </citation>
    <scope>NUCLEOTIDE SEQUENCE [LARGE SCALE GENOMIC DNA]</scope>
    <source>
        <strain evidence="11 12">665A</strain>
    </source>
</reference>
<dbReference type="PANTHER" id="PTHR30409">
    <property type="entry name" value="CARBAMATE KINASE"/>
    <property type="match status" value="1"/>
</dbReference>
<keyword evidence="12" id="KW-1185">Reference proteome</keyword>
<dbReference type="Proteomes" id="UP000664357">
    <property type="component" value="Unassembled WGS sequence"/>
</dbReference>
<evidence type="ECO:0000256" key="6">
    <source>
        <dbReference type="ARBA" id="ARBA00022777"/>
    </source>
</evidence>
<dbReference type="PIRSF" id="PIRSF000723">
    <property type="entry name" value="Carbamate_kin"/>
    <property type="match status" value="1"/>
</dbReference>
<dbReference type="SUPFAM" id="SSF53633">
    <property type="entry name" value="Carbamate kinase-like"/>
    <property type="match status" value="1"/>
</dbReference>
<dbReference type="NCBIfam" id="NF009007">
    <property type="entry name" value="PRK12352.1"/>
    <property type="match status" value="1"/>
</dbReference>
<comment type="caution">
    <text evidence="11">The sequence shown here is derived from an EMBL/GenBank/DDBJ whole genome shotgun (WGS) entry which is preliminary data.</text>
</comment>
<protein>
    <recommendedName>
        <fullName evidence="3 8">Carbamate kinase</fullName>
    </recommendedName>
</protein>
<keyword evidence="5 9" id="KW-0808">Transferase</keyword>
<evidence type="ECO:0000256" key="5">
    <source>
        <dbReference type="ARBA" id="ARBA00022679"/>
    </source>
</evidence>
<evidence type="ECO:0000256" key="1">
    <source>
        <dbReference type="ARBA" id="ARBA00005118"/>
    </source>
</evidence>
<feature type="domain" description="Aspartate/glutamate/uridylate kinase" evidence="10">
    <location>
        <begin position="5"/>
        <end position="293"/>
    </location>
</feature>
<dbReference type="Pfam" id="PF00696">
    <property type="entry name" value="AA_kinase"/>
    <property type="match status" value="1"/>
</dbReference>
<evidence type="ECO:0000256" key="8">
    <source>
        <dbReference type="NCBIfam" id="TIGR00746"/>
    </source>
</evidence>
<dbReference type="PRINTS" id="PR01469">
    <property type="entry name" value="CARBMTKINASE"/>
</dbReference>
<dbReference type="InterPro" id="IPR036393">
    <property type="entry name" value="AceGlu_kinase-like_sf"/>
</dbReference>
<name>A0ABV0EX85_9ENTE</name>
<comment type="pathway">
    <text evidence="1">Metabolic intermediate metabolism; carbamoyl phosphate degradation; CO(2) and NH(3) from carbamoyl phosphate: step 1/1.</text>
</comment>
<comment type="catalytic activity">
    <reaction evidence="7">
        <text>hydrogencarbonate + NH4(+) + ATP = carbamoyl phosphate + ADP + H2O + H(+)</text>
        <dbReference type="Rhea" id="RHEA:10152"/>
        <dbReference type="ChEBI" id="CHEBI:15377"/>
        <dbReference type="ChEBI" id="CHEBI:15378"/>
        <dbReference type="ChEBI" id="CHEBI:17544"/>
        <dbReference type="ChEBI" id="CHEBI:28938"/>
        <dbReference type="ChEBI" id="CHEBI:30616"/>
        <dbReference type="ChEBI" id="CHEBI:58228"/>
        <dbReference type="ChEBI" id="CHEBI:456216"/>
        <dbReference type="EC" id="2.7.2.2"/>
    </reaction>
</comment>
<accession>A0ABV0EX85</accession>
<keyword evidence="6 9" id="KW-0418">Kinase</keyword>
<evidence type="ECO:0000256" key="3">
    <source>
        <dbReference type="ARBA" id="ARBA00013070"/>
    </source>
</evidence>
<proteinExistence type="inferred from homology"/>